<dbReference type="EMBL" id="LT960614">
    <property type="protein sequence ID" value="SON55638.1"/>
    <property type="molecule type" value="Genomic_DNA"/>
</dbReference>
<reference evidence="3" key="1">
    <citation type="submission" date="2017-09" db="EMBL/GenBank/DDBJ databases">
        <title>Genome sequence of Nannocystis excedens DSM 71.</title>
        <authorList>
            <person name="Blom J."/>
        </authorList>
    </citation>
    <scope>NUCLEOTIDE SEQUENCE [LARGE SCALE GENOMIC DNA]</scope>
    <source>
        <strain evidence="3">type strain: E19</strain>
    </source>
</reference>
<name>A0A2C9D668_9HYPH</name>
<dbReference type="InterPro" id="IPR018687">
    <property type="entry name" value="DUF2177_membr"/>
</dbReference>
<dbReference type="RefSeq" id="WP_099556118.1">
    <property type="nucleotide sequence ID" value="NZ_LT960614.1"/>
</dbReference>
<dbReference type="AlphaFoldDB" id="A0A2C9D668"/>
<dbReference type="KEGG" id="hdi:HDIA_2097"/>
<feature type="transmembrane region" description="Helical" evidence="1">
    <location>
        <begin position="76"/>
        <end position="91"/>
    </location>
</feature>
<gene>
    <name evidence="2" type="ORF">HDIA_2097</name>
</gene>
<evidence type="ECO:0000313" key="2">
    <source>
        <dbReference type="EMBL" id="SON55638.1"/>
    </source>
</evidence>
<sequence length="136" mass="14773">MTQYLISFVATALAFLGLDAIWLSVMASRLYRPKLGSMLADTFNLPAAAVFYVLYIFGLTFFVLTPALASGRWQTAALYGALFGLVAYGTYDLTNQATLKDWPVLITIVDLCWGMFVTSAACIVGFKVTQAVTGSM</sequence>
<evidence type="ECO:0000313" key="3">
    <source>
        <dbReference type="Proteomes" id="UP000223606"/>
    </source>
</evidence>
<dbReference type="Proteomes" id="UP000223606">
    <property type="component" value="Chromosome 1"/>
</dbReference>
<dbReference type="OrthoDB" id="166547at2"/>
<keyword evidence="1" id="KW-1133">Transmembrane helix</keyword>
<feature type="transmembrane region" description="Helical" evidence="1">
    <location>
        <begin position="103"/>
        <end position="126"/>
    </location>
</feature>
<dbReference type="Pfam" id="PF09945">
    <property type="entry name" value="DUF2177"/>
    <property type="match status" value="1"/>
</dbReference>
<feature type="transmembrane region" description="Helical" evidence="1">
    <location>
        <begin position="43"/>
        <end position="64"/>
    </location>
</feature>
<proteinExistence type="predicted"/>
<keyword evidence="1" id="KW-0472">Membrane</keyword>
<evidence type="ECO:0000256" key="1">
    <source>
        <dbReference type="SAM" id="Phobius"/>
    </source>
</evidence>
<organism evidence="2 3">
    <name type="scientific">Hartmannibacter diazotrophicus</name>
    <dbReference type="NCBI Taxonomy" id="1482074"/>
    <lineage>
        <taxon>Bacteria</taxon>
        <taxon>Pseudomonadati</taxon>
        <taxon>Pseudomonadota</taxon>
        <taxon>Alphaproteobacteria</taxon>
        <taxon>Hyphomicrobiales</taxon>
        <taxon>Pleomorphomonadaceae</taxon>
        <taxon>Hartmannibacter</taxon>
    </lineage>
</organism>
<keyword evidence="1" id="KW-0812">Transmembrane</keyword>
<accession>A0A2C9D668</accession>
<protein>
    <submittedName>
        <fullName evidence="2">Putative membrane protein</fullName>
    </submittedName>
</protein>
<keyword evidence="3" id="KW-1185">Reference proteome</keyword>